<evidence type="ECO:0000259" key="3">
    <source>
        <dbReference type="PROSITE" id="PS50802"/>
    </source>
</evidence>
<dbReference type="GO" id="GO:0006310">
    <property type="term" value="P:DNA recombination"/>
    <property type="evidence" value="ECO:0007669"/>
    <property type="project" value="UniProtKB-KW"/>
</dbReference>
<feature type="region of interest" description="Disordered" evidence="2">
    <location>
        <begin position="1436"/>
        <end position="1482"/>
    </location>
</feature>
<organism evidence="4">
    <name type="scientific">Cladocopium goreaui</name>
    <dbReference type="NCBI Taxonomy" id="2562237"/>
    <lineage>
        <taxon>Eukaryota</taxon>
        <taxon>Sar</taxon>
        <taxon>Alveolata</taxon>
        <taxon>Dinophyceae</taxon>
        <taxon>Suessiales</taxon>
        <taxon>Symbiodiniaceae</taxon>
        <taxon>Cladocopium</taxon>
    </lineage>
</organism>
<feature type="region of interest" description="Disordered" evidence="2">
    <location>
        <begin position="343"/>
        <end position="409"/>
    </location>
</feature>
<dbReference type="SUPFAM" id="SSF56219">
    <property type="entry name" value="DNase I-like"/>
    <property type="match status" value="1"/>
</dbReference>
<evidence type="ECO:0000313" key="6">
    <source>
        <dbReference type="Proteomes" id="UP001152797"/>
    </source>
</evidence>
<dbReference type="Proteomes" id="UP001152797">
    <property type="component" value="Unassembled WGS sequence"/>
</dbReference>
<feature type="compositionally biased region" description="Basic residues" evidence="2">
    <location>
        <begin position="1446"/>
        <end position="1463"/>
    </location>
</feature>
<feature type="region of interest" description="Disordered" evidence="2">
    <location>
        <begin position="3253"/>
        <end position="3276"/>
    </location>
</feature>
<dbReference type="InterPro" id="IPR038765">
    <property type="entry name" value="Papain-like_cys_pep_sf"/>
</dbReference>
<keyword evidence="1" id="KW-0233">DNA recombination</keyword>
<evidence type="ECO:0000256" key="1">
    <source>
        <dbReference type="ARBA" id="ARBA00023172"/>
    </source>
</evidence>
<dbReference type="EMBL" id="CAMXCT010000855">
    <property type="protein sequence ID" value="CAI3984022.1"/>
    <property type="molecule type" value="Genomic_DNA"/>
</dbReference>
<dbReference type="InterPro" id="IPR003323">
    <property type="entry name" value="OTU_dom"/>
</dbReference>
<protein>
    <recommendedName>
        <fullName evidence="3">OTU domain-containing protein</fullName>
    </recommendedName>
</protein>
<evidence type="ECO:0000313" key="4">
    <source>
        <dbReference type="EMBL" id="CAI3984022.1"/>
    </source>
</evidence>
<feature type="non-terminal residue" evidence="4">
    <location>
        <position position="3796"/>
    </location>
</feature>
<dbReference type="InterPro" id="IPR036691">
    <property type="entry name" value="Endo/exonu/phosph_ase_sf"/>
</dbReference>
<feature type="region of interest" description="Disordered" evidence="2">
    <location>
        <begin position="3312"/>
        <end position="3345"/>
    </location>
</feature>
<feature type="region of interest" description="Disordered" evidence="2">
    <location>
        <begin position="1557"/>
        <end position="1580"/>
    </location>
</feature>
<sequence>DGVWRGFVGQVGDPGTNIGHLAALPAQLISAACSHATMPDGSAFVPIHASQVGLVWRVARKHVFLANGGLEADFQDVEPWDFVRNPGQAAAPASPPKASTVKENVLKMASLVDQTDESELLPASMDKVQEWTQRYITLMGAPPEEEEEATDAQLAALHKRTVLLGHPPYVDFSVWTPFGRRSLRSQKFRTYVPLGDGSYIIKELPGPQNLTQWMACWRVFKVAALALGIVSLAALQQYEKAIEKLTLQWPLAWGLIVLADDKGRAERLEKIRRNVMIDQQAGRVLPLDWDEQNPWSACFKLLAKDEQYWSEQVRHPAAAWTAAGSHGVPVAPAEAIAATHVVGGSDVLQAPKEEKDERRRQANRDKRSARKKRQWEDREELRKLKSQRSDSDKGQGKGQNQGKGKSKDKTGAEICFSWAQAKGTCADVPVGMEEDNVDWDPDDVSVIQGEWHPQALELLRSTGDFAKYKESRTFRFVHLFSGARDVLKPALEKAASKEGLRIKVESYDRDGPQKQNLAEDRPYMDLLETVDTIDGMHAGFPCGSFSMVRNRPGGPPPVRSREFPYGLPTNDVLQQKEADTGTVLAVRSSMLASKVLDNHRKRKVGEVATLENPPGSEAGQDCPAWLLPEIVDFLKVYQAQNAFFNSCIYMQGRHRWLKPARWSGRLQDLEELAGKCACPSWVVHEILRGKDKTSAAAEYPAALAERYANLVIKVFKQNLQLEFWRYKLQTKEGEVNKLQKNWVKSREARTPPPPSTEGMASSSKRAWQVGDISKDLIPRPDLMSKSIPHYASKWGMRAWMQRCLQRGSGYGETWADFASISAPWNPSTELCGQKAPPDLEMTSGLWKSISFSTGLPGMAKTHIKGPPEHLDVTSGQAMSAACRRRVRCHSAVPLLVAPRRWERLRLRIDGAREILISRLQQFLAGIDAWLLQSPLDPKTTNLQKYQPDPKVSIRVCAPAQYREAFLPQGEWDKAKSILTEMANWKVTPVSTLVGGTWQWKKVGKCHTLVGHLRVSPKVAAALESQSGKRAIFVTATGVGRRPEKVRWLLKAASMTCDNYLRQSMNEAIARGQSLKFRMGGGSDIGILYLPTDSIPKKNIHVHIDGVPRSWDATHVTTFMEEQGWEQVVPITWRNFRRQVKWILKAQPPDDPYDPTNSNCTWHYVDDVDQSLEIHVTKAEGRFPKPQHVLPATPPKRRFETQKRAHEDHEVLDTQIDEPENSEEDEEAVEGDGNGQEKERPRSRSPARVKPKKLDFKETTEMIKPEWDEIADLINNKGFEEVDFGGNGDCGFRAIGCALDYYKDPTQVRTPEQCQRAGAKLRSQVVTHCRKHEKSFLPFFAPDPETANEDPTLQSQSSFQDWLDAMGRPRTWIDGIALRALSIKTGHVIVIWKKENKKAPWRRTTLAPTFDQGWAKAAKGTQPIAVLLKDDHYTWLKPPQKETASKQRSKGKKKSPLKRLKQMSRSHTTKDDRAPSTQVASGDPAAITKVQCPHWSQAHAWLQSICQGVPDQDLTPDSLGTLQGCLLACSAVTRAVHAAMEKVSDPDFAPTALTVEEDAERLETPDEPSPRKIAKKRTKQIPKNAAEEQALFERYSWKCAGWGCHGFRLVSCKEAEMLTLQAVLLTSPPNKIASFCVMAPLLLTSTTGWQRGKKQVGILLSGVKKEFKKPSLKAKLPNPGSKAWFKNLPADTGQQQKPVSKAKNWQRDLCDEGVEFDVVCLQEANMSDVEIKVLAAAAWKSGVQVGHMWVGNVYCAHHPEREAFMTEAFQLCHSWSPNVWTLVGDFNDTPEESPLAFGLTSSGYSSCLPPPGVSSRWESQRVIDFAICNGIILDSTLKMCPERYSDHKAFYFDVKAEGADGALTKVVMVPANVYLPQDTDRGIDWTERLADAWQQNRQVWQEFKVKAEQEIREADNMSEAVKQHKSDRIWDHLNLLLETFLQKQAQWAQEHELPMRPYRKAKRAKGSIPTFRHVPLVIHQPHAPNASNQLRTWMRLWGRLSEAERRQHHDNTVENSKDLQKLWKRIRRCPLYQAGMTAKDAETEVQRQTEASRQSRLSNWKVRLQQDNAQVFRWVRSSESAPTVTLYDDEVDPDDPASMDSSGALVKIESFWQRVWNRDNSDAWTPQQYLREYGGAPEVEENWSPVSAQALSASAARQRHRAGGPDGWTGSEMAAWPYNMWADLEFVFQAWEQLGCFPKCWHFMTQVMLPKGNGQRLSDSATPTSKLRPISLMSCWWRIYVSARLDGDIERRWLESHLLTTQAGGRQPTKRQDMMQLEELCNGVTENLFALGAAMGFGSMLPKEQGRIEKAMACAAKVRLAPISAARRSFVGALAAGSKATYGWLVRAPPGTGLMSKLETRLRRVGYCHRMSSPALIRLVMGHPVDIQFQSGAALIGAVHRTVRRIRRIFSDWDLSGGPAQRAKKWLQSLGWSSVVQVRWQLRWQCFAGGGPSAAWCSGMVRLCCAEWPLPLSMLLQQRKEKENEFYLGGMRNPDVSVSKLHMVASVGMDISRAWNRFIKDNPKALDIAVTYGGPDCKPDLETANNWRAALEKMLKAKEFEDVIIREDYEFRTPLNTKLLAAWQRVTRDPEVHVVDWARRGVPLGMNKRIDTCGIFPAARDEYMEHGDAPPLELMENTRNYTSFYDLMDAAKEEIGRYVDKGFAIVKDMDWIAGRFSSGTVSRMGLIQKVKDDGRVKNRVIVDMLRSGGNSRSSVPERLILPRVQDVLQGARRLYSFQDDLKALAEREGWMPEKEADLHKWELVGADLADAFCHFPVDRDELSNCICPGLEPGQFILYTALLFGFKAAPLLMARLAAMFTRFLQSLLAKGEGVIQTYMDDPLILLAGTDARRNRTLALLLYSMWALGINIAYHKGERGLRVTWIGVVFELDLEREVLKLTVSRKMANELHEWAVSILYAVVAAAEKDARDGTEEARAANRPSDQRPKPFLVPAARVKLPRQWLVTFLERAEQFMLRTEAFYPMHPDLAIITDASPQGVGAILCYVNLGRGELIPWAAMEAPVRKEDTDWLGLEFGEASSQGALEAWAVLLAVRMWKTRLRQVPLLIKSDSTVALAIAQKLSSPSPTVNWVGAELALRLEWLDVPKLIVHHLPGRFNVEADWLSRPHERPAEVPWALRGVKIQKFEGEARRRSQVPPPGVAPQMWGAKSETILQAFEFIGIELACPQPFGKSSNMELVATESLPATADNDWPWALLFVLVGWMGLLMALCKGCCKLCLRPRGGPVAKAKVNNTRKALHIPNSQRQPRSRQSHGMQGKADYVGYGERGLKATCGAPKLSSWTMTGAVNVDPMKWEGVRESSNRPREQETEGSSEGHGRAEGAPRVDGRRKGSMEKAFEIASNSSDLRKAVEGLTKNFWAKSTTAVKKSRRQEVLKLAEMVMGRLPVFPLTKGGVEGVAAALKAAELASGDQYLNELKLMHVEAGHPIEAWLMRVLALCKKSLTRNRGPVKRAPEVTLESIPWTAWSLRGGHKVPLATLAFAWGVAWMLREIELSRVKWEHVSWDMVKRTVRLYIPQSKADQQGLGVARTLQCCGESPCWRGCAWSLLVKLRQLRGQLAAGDGNCGMFLNNKGSTPTKKEMVDSWKELFKVDVAGHSARRTGAMAYVRRGMSIRDLAYLGRWKSSVVLVYAEEALESTPANRGLKAPEIQRPMVQKETQEAGDRTPARQRAQVEEAPCPLVRPKANSLWVRSTERGGNGPLHLVENADWSIPMFQWTSACGWAFAKASTHVAFVTNPGFSSTRCRKCSTMAKLRDEVKEGVRPAQLMAADMLQLSKADGT</sequence>
<feature type="region of interest" description="Disordered" evidence="2">
    <location>
        <begin position="1178"/>
        <end position="1253"/>
    </location>
</feature>
<dbReference type="CDD" id="cd22744">
    <property type="entry name" value="OTU"/>
    <property type="match status" value="1"/>
</dbReference>
<feature type="region of interest" description="Disordered" evidence="2">
    <location>
        <begin position="743"/>
        <end position="764"/>
    </location>
</feature>
<dbReference type="Gene3D" id="3.60.10.10">
    <property type="entry name" value="Endonuclease/exonuclease/phosphatase"/>
    <property type="match status" value="1"/>
</dbReference>
<dbReference type="GO" id="GO:0003677">
    <property type="term" value="F:DNA binding"/>
    <property type="evidence" value="ECO:0007669"/>
    <property type="project" value="InterPro"/>
</dbReference>
<feature type="compositionally biased region" description="Basic and acidic residues" evidence="2">
    <location>
        <begin position="1196"/>
        <end position="1211"/>
    </location>
</feature>
<feature type="compositionally biased region" description="Basic and acidic residues" evidence="2">
    <location>
        <begin position="374"/>
        <end position="395"/>
    </location>
</feature>
<dbReference type="SUPFAM" id="SSF54001">
    <property type="entry name" value="Cysteine proteinases"/>
    <property type="match status" value="1"/>
</dbReference>
<feature type="compositionally biased region" description="Acidic residues" evidence="2">
    <location>
        <begin position="1214"/>
        <end position="1229"/>
    </location>
</feature>
<dbReference type="SUPFAM" id="SSF56349">
    <property type="entry name" value="DNA breaking-rejoining enzymes"/>
    <property type="match status" value="1"/>
</dbReference>
<dbReference type="SUPFAM" id="SSF56672">
    <property type="entry name" value="DNA/RNA polymerases"/>
    <property type="match status" value="1"/>
</dbReference>
<dbReference type="Gene3D" id="1.10.443.10">
    <property type="entry name" value="Intergrase catalytic core"/>
    <property type="match status" value="1"/>
</dbReference>
<accession>A0A9P1FRP5</accession>
<dbReference type="InterPro" id="IPR043502">
    <property type="entry name" value="DNA/RNA_pol_sf"/>
</dbReference>
<dbReference type="PROSITE" id="PS50802">
    <property type="entry name" value="OTU"/>
    <property type="match status" value="1"/>
</dbReference>
<dbReference type="InterPro" id="IPR013762">
    <property type="entry name" value="Integrase-like_cat_sf"/>
</dbReference>
<feature type="domain" description="OTU" evidence="3">
    <location>
        <begin position="1278"/>
        <end position="1438"/>
    </location>
</feature>
<reference evidence="4" key="1">
    <citation type="submission" date="2022-10" db="EMBL/GenBank/DDBJ databases">
        <authorList>
            <person name="Chen Y."/>
            <person name="Dougan E. K."/>
            <person name="Chan C."/>
            <person name="Rhodes N."/>
            <person name="Thang M."/>
        </authorList>
    </citation>
    <scope>NUCLEOTIDE SEQUENCE</scope>
</reference>
<keyword evidence="6" id="KW-1185">Reference proteome</keyword>
<feature type="compositionally biased region" description="Basic and acidic residues" evidence="2">
    <location>
        <begin position="1560"/>
        <end position="1569"/>
    </location>
</feature>
<gene>
    <name evidence="4" type="ORF">C1SCF055_LOCUS11579</name>
</gene>
<dbReference type="EMBL" id="CAMXCT030000855">
    <property type="protein sequence ID" value="CAL4771334.1"/>
    <property type="molecule type" value="Genomic_DNA"/>
</dbReference>
<feature type="compositionally biased region" description="Basic and acidic residues" evidence="2">
    <location>
        <begin position="351"/>
        <end position="366"/>
    </location>
</feature>
<name>A0A9P1FRP5_9DINO</name>
<dbReference type="Gene3D" id="3.90.70.80">
    <property type="match status" value="1"/>
</dbReference>
<dbReference type="GO" id="GO:0015074">
    <property type="term" value="P:DNA integration"/>
    <property type="evidence" value="ECO:0007669"/>
    <property type="project" value="InterPro"/>
</dbReference>
<proteinExistence type="predicted"/>
<feature type="compositionally biased region" description="Polar residues" evidence="2">
    <location>
        <begin position="3253"/>
        <end position="3263"/>
    </location>
</feature>
<feature type="non-terminal residue" evidence="4">
    <location>
        <position position="1"/>
    </location>
</feature>
<reference evidence="5" key="2">
    <citation type="submission" date="2024-04" db="EMBL/GenBank/DDBJ databases">
        <authorList>
            <person name="Chen Y."/>
            <person name="Shah S."/>
            <person name="Dougan E. K."/>
            <person name="Thang M."/>
            <person name="Chan C."/>
        </authorList>
    </citation>
    <scope>NUCLEOTIDE SEQUENCE [LARGE SCALE GENOMIC DNA]</scope>
</reference>
<comment type="caution">
    <text evidence="4">The sequence shown here is derived from an EMBL/GenBank/DDBJ whole genome shotgun (WGS) entry which is preliminary data.</text>
</comment>
<evidence type="ECO:0000256" key="2">
    <source>
        <dbReference type="SAM" id="MobiDB-lite"/>
    </source>
</evidence>
<evidence type="ECO:0000313" key="5">
    <source>
        <dbReference type="EMBL" id="CAL1137397.1"/>
    </source>
</evidence>
<dbReference type="InterPro" id="IPR011010">
    <property type="entry name" value="DNA_brk_join_enz"/>
</dbReference>
<dbReference type="EMBL" id="CAMXCT020000855">
    <property type="protein sequence ID" value="CAL1137397.1"/>
    <property type="molecule type" value="Genomic_DNA"/>
</dbReference>